<name>A0AA37BPW5_9ARCH</name>
<reference evidence="2" key="1">
    <citation type="journal article" date="2014" name="Int. J. Syst. Evol. Microbiol.">
        <title>Complete genome sequence of Corynebacterium casei LMG S-19264T (=DSM 44701T), isolated from a smear-ripened cheese.</title>
        <authorList>
            <consortium name="US DOE Joint Genome Institute (JGI-PGF)"/>
            <person name="Walter F."/>
            <person name="Albersmeier A."/>
            <person name="Kalinowski J."/>
            <person name="Ruckert C."/>
        </authorList>
    </citation>
    <scope>NUCLEOTIDE SEQUENCE</scope>
    <source>
        <strain evidence="2">JCM 13583</strain>
    </source>
</reference>
<accession>A0AA37BPW5</accession>
<reference evidence="2" key="2">
    <citation type="submission" date="2022-09" db="EMBL/GenBank/DDBJ databases">
        <authorList>
            <person name="Sun Q."/>
            <person name="Ohkuma M."/>
        </authorList>
    </citation>
    <scope>NUCLEOTIDE SEQUENCE</scope>
    <source>
        <strain evidence="2">JCM 13583</strain>
    </source>
</reference>
<sequence length="488" mass="53429">MYQFQTQSEGVHIKLQRGRYTPLIASVTIYVALAALSYVFVGDRSPRPLSPLTTVVDWASWYSVIVAFPILTALSTLPFVGNRSAYIIVPVALITPTYLVLYSFFLVYGLPPLGLLLFVIPLAALVPAFIILSVYAVPLIMALTASANVERSEVGMRRMPSWFYFTIIGVAVGLTIIDIVSRYLALGKDPSSLISVVSDVGWAAQVGARDLIHGINPYAAKLPPWGGPAPLSYGPMEFVLLAPFAPLSIDAGAHVASFFYAFLTALGVFMTVRLYRKDLALPAVAFFVALPVTYYVIEAAFTQHIIAAALLAWTVYFYLSGRTRLSGLFMGLAGLTIGIPFALVIPFFFGAGKSERLRLLEGYVPVVLALAGGVFLMFGNHALSSINAFTGVINFYGLSQYLTAYANSILKWIPTAAIFVWFVAASVKVRAREEAVKVSAIFTLLLPFAVGYFYPFFFIWQGLLLIIYMFMRMEVGEPWKSTYSAGSQ</sequence>
<organism evidence="2 3">
    <name type="scientific">Thermogymnomonas acidicola</name>
    <dbReference type="NCBI Taxonomy" id="399579"/>
    <lineage>
        <taxon>Archaea</taxon>
        <taxon>Methanobacteriati</taxon>
        <taxon>Thermoplasmatota</taxon>
        <taxon>Thermoplasmata</taxon>
        <taxon>Thermoplasmatales</taxon>
        <taxon>Thermogymnomonas</taxon>
    </lineage>
</organism>
<feature type="transmembrane region" description="Helical" evidence="1">
    <location>
        <begin position="441"/>
        <end position="471"/>
    </location>
</feature>
<protein>
    <recommendedName>
        <fullName evidence="4">DUF2029 domain-containing protein</fullName>
    </recommendedName>
</protein>
<dbReference type="RefSeq" id="WP_188679382.1">
    <property type="nucleotide sequence ID" value="NZ_BMNY01000001.1"/>
</dbReference>
<feature type="transmembrane region" description="Helical" evidence="1">
    <location>
        <begin position="251"/>
        <end position="272"/>
    </location>
</feature>
<keyword evidence="1" id="KW-0812">Transmembrane</keyword>
<keyword evidence="1" id="KW-0472">Membrane</keyword>
<feature type="transmembrane region" description="Helical" evidence="1">
    <location>
        <begin position="279"/>
        <end position="297"/>
    </location>
</feature>
<comment type="caution">
    <text evidence="2">The sequence shown here is derived from an EMBL/GenBank/DDBJ whole genome shotgun (WGS) entry which is preliminary data.</text>
</comment>
<keyword evidence="1" id="KW-1133">Transmembrane helix</keyword>
<feature type="transmembrane region" description="Helical" evidence="1">
    <location>
        <begin position="328"/>
        <end position="350"/>
    </location>
</feature>
<evidence type="ECO:0000313" key="2">
    <source>
        <dbReference type="EMBL" id="GGM66561.1"/>
    </source>
</evidence>
<dbReference type="EMBL" id="BMNY01000001">
    <property type="protein sequence ID" value="GGM66561.1"/>
    <property type="molecule type" value="Genomic_DNA"/>
</dbReference>
<dbReference type="AlphaFoldDB" id="A0AA37BPW5"/>
<proteinExistence type="predicted"/>
<feature type="transmembrane region" description="Helical" evidence="1">
    <location>
        <begin position="61"/>
        <end position="80"/>
    </location>
</feature>
<feature type="transmembrane region" description="Helical" evidence="1">
    <location>
        <begin position="20"/>
        <end position="41"/>
    </location>
</feature>
<feature type="transmembrane region" description="Helical" evidence="1">
    <location>
        <begin position="362"/>
        <end position="379"/>
    </location>
</feature>
<dbReference type="Proteomes" id="UP000632195">
    <property type="component" value="Unassembled WGS sequence"/>
</dbReference>
<feature type="transmembrane region" description="Helical" evidence="1">
    <location>
        <begin position="303"/>
        <end position="321"/>
    </location>
</feature>
<evidence type="ECO:0000313" key="3">
    <source>
        <dbReference type="Proteomes" id="UP000632195"/>
    </source>
</evidence>
<gene>
    <name evidence="2" type="ORF">GCM10007108_00930</name>
</gene>
<keyword evidence="3" id="KW-1185">Reference proteome</keyword>
<feature type="transmembrane region" description="Helical" evidence="1">
    <location>
        <begin position="115"/>
        <end position="141"/>
    </location>
</feature>
<feature type="transmembrane region" description="Helical" evidence="1">
    <location>
        <begin position="87"/>
        <end position="109"/>
    </location>
</feature>
<feature type="transmembrane region" description="Helical" evidence="1">
    <location>
        <begin position="409"/>
        <end position="429"/>
    </location>
</feature>
<evidence type="ECO:0000256" key="1">
    <source>
        <dbReference type="SAM" id="Phobius"/>
    </source>
</evidence>
<evidence type="ECO:0008006" key="4">
    <source>
        <dbReference type="Google" id="ProtNLM"/>
    </source>
</evidence>
<feature type="transmembrane region" description="Helical" evidence="1">
    <location>
        <begin position="162"/>
        <end position="185"/>
    </location>
</feature>